<dbReference type="Gene3D" id="2.40.170.20">
    <property type="entry name" value="TonB-dependent receptor, beta-barrel domain"/>
    <property type="match status" value="1"/>
</dbReference>
<comment type="subcellular location">
    <subcellularLocation>
        <location evidence="1 10">Cell outer membrane</location>
        <topology evidence="1 10">Multi-pass membrane protein</topology>
    </subcellularLocation>
</comment>
<protein>
    <submittedName>
        <fullName evidence="14">TonB-dependent receptor</fullName>
    </submittedName>
</protein>
<evidence type="ECO:0000313" key="15">
    <source>
        <dbReference type="Proteomes" id="UP000650081"/>
    </source>
</evidence>
<dbReference type="PROSITE" id="PS52016">
    <property type="entry name" value="TONB_DEPENDENT_REC_3"/>
    <property type="match status" value="1"/>
</dbReference>
<evidence type="ECO:0000256" key="6">
    <source>
        <dbReference type="ARBA" id="ARBA00023077"/>
    </source>
</evidence>
<dbReference type="RefSeq" id="WP_187468127.1">
    <property type="nucleotide sequence ID" value="NZ_JACSIT010000149.1"/>
</dbReference>
<evidence type="ECO:0000256" key="9">
    <source>
        <dbReference type="ARBA" id="ARBA00023237"/>
    </source>
</evidence>
<keyword evidence="4 10" id="KW-0812">Transmembrane</keyword>
<gene>
    <name evidence="14" type="ORF">H9S92_18195</name>
</gene>
<evidence type="ECO:0000313" key="14">
    <source>
        <dbReference type="EMBL" id="MBC6996107.1"/>
    </source>
</evidence>
<dbReference type="PANTHER" id="PTHR30069:SF29">
    <property type="entry name" value="HEMOGLOBIN AND HEMOGLOBIN-HAPTOGLOBIN-BINDING PROTEIN 1-RELATED"/>
    <property type="match status" value="1"/>
</dbReference>
<keyword evidence="8 14" id="KW-0675">Receptor</keyword>
<feature type="domain" description="TonB-dependent receptor plug" evidence="13">
    <location>
        <begin position="115"/>
        <end position="221"/>
    </location>
</feature>
<evidence type="ECO:0000256" key="10">
    <source>
        <dbReference type="PROSITE-ProRule" id="PRU01360"/>
    </source>
</evidence>
<dbReference type="GO" id="GO:0015344">
    <property type="term" value="F:siderophore uptake transmembrane transporter activity"/>
    <property type="evidence" value="ECO:0007669"/>
    <property type="project" value="TreeGrafter"/>
</dbReference>
<comment type="similarity">
    <text evidence="10 11">Belongs to the TonB-dependent receptor family.</text>
</comment>
<dbReference type="EMBL" id="JACSIT010000149">
    <property type="protein sequence ID" value="MBC6996107.1"/>
    <property type="molecule type" value="Genomic_DNA"/>
</dbReference>
<evidence type="ECO:0000256" key="4">
    <source>
        <dbReference type="ARBA" id="ARBA00022692"/>
    </source>
</evidence>
<evidence type="ECO:0000256" key="1">
    <source>
        <dbReference type="ARBA" id="ARBA00004571"/>
    </source>
</evidence>
<dbReference type="Proteomes" id="UP000650081">
    <property type="component" value="Unassembled WGS sequence"/>
</dbReference>
<evidence type="ECO:0000256" key="7">
    <source>
        <dbReference type="ARBA" id="ARBA00023136"/>
    </source>
</evidence>
<evidence type="ECO:0000259" key="12">
    <source>
        <dbReference type="Pfam" id="PF00593"/>
    </source>
</evidence>
<dbReference type="Gene3D" id="2.170.130.10">
    <property type="entry name" value="TonB-dependent receptor, plug domain"/>
    <property type="match status" value="1"/>
</dbReference>
<keyword evidence="6 11" id="KW-0798">TonB box</keyword>
<name>A0A923PL69_9BACT</name>
<proteinExistence type="inferred from homology"/>
<evidence type="ECO:0000256" key="5">
    <source>
        <dbReference type="ARBA" id="ARBA00022729"/>
    </source>
</evidence>
<comment type="caution">
    <text evidence="14">The sequence shown here is derived from an EMBL/GenBank/DDBJ whole genome shotgun (WGS) entry which is preliminary data.</text>
</comment>
<dbReference type="PANTHER" id="PTHR30069">
    <property type="entry name" value="TONB-DEPENDENT OUTER MEMBRANE RECEPTOR"/>
    <property type="match status" value="1"/>
</dbReference>
<feature type="domain" description="TonB-dependent receptor-like beta-barrel" evidence="12">
    <location>
        <begin position="312"/>
        <end position="777"/>
    </location>
</feature>
<dbReference type="GO" id="GO:0044718">
    <property type="term" value="P:siderophore transmembrane transport"/>
    <property type="evidence" value="ECO:0007669"/>
    <property type="project" value="TreeGrafter"/>
</dbReference>
<keyword evidence="9 10" id="KW-0998">Cell outer membrane</keyword>
<dbReference type="SUPFAM" id="SSF56935">
    <property type="entry name" value="Porins"/>
    <property type="match status" value="1"/>
</dbReference>
<keyword evidence="5" id="KW-0732">Signal</keyword>
<dbReference type="InterPro" id="IPR000531">
    <property type="entry name" value="Beta-barrel_TonB"/>
</dbReference>
<dbReference type="InterPro" id="IPR036942">
    <property type="entry name" value="Beta-barrel_TonB_sf"/>
</dbReference>
<evidence type="ECO:0000256" key="8">
    <source>
        <dbReference type="ARBA" id="ARBA00023170"/>
    </source>
</evidence>
<dbReference type="InterPro" id="IPR037066">
    <property type="entry name" value="Plug_dom_sf"/>
</dbReference>
<evidence type="ECO:0000256" key="11">
    <source>
        <dbReference type="RuleBase" id="RU003357"/>
    </source>
</evidence>
<dbReference type="Pfam" id="PF00593">
    <property type="entry name" value="TonB_dep_Rec_b-barrel"/>
    <property type="match status" value="1"/>
</dbReference>
<organism evidence="14 15">
    <name type="scientific">Neolewinella lacunae</name>
    <dbReference type="NCBI Taxonomy" id="1517758"/>
    <lineage>
        <taxon>Bacteria</taxon>
        <taxon>Pseudomonadati</taxon>
        <taxon>Bacteroidota</taxon>
        <taxon>Saprospiria</taxon>
        <taxon>Saprospirales</taxon>
        <taxon>Lewinellaceae</taxon>
        <taxon>Neolewinella</taxon>
    </lineage>
</organism>
<dbReference type="Pfam" id="PF07715">
    <property type="entry name" value="Plug"/>
    <property type="match status" value="1"/>
</dbReference>
<keyword evidence="7 10" id="KW-0472">Membrane</keyword>
<keyword evidence="15" id="KW-1185">Reference proteome</keyword>
<dbReference type="InterPro" id="IPR012910">
    <property type="entry name" value="Plug_dom"/>
</dbReference>
<evidence type="ECO:0000256" key="3">
    <source>
        <dbReference type="ARBA" id="ARBA00022452"/>
    </source>
</evidence>
<keyword evidence="2 10" id="KW-0813">Transport</keyword>
<dbReference type="InterPro" id="IPR039426">
    <property type="entry name" value="TonB-dep_rcpt-like"/>
</dbReference>
<reference evidence="14" key="1">
    <citation type="submission" date="2020-08" db="EMBL/GenBank/DDBJ databases">
        <title>Lewinella bacteria from marine environments.</title>
        <authorList>
            <person name="Zhong Y."/>
        </authorList>
    </citation>
    <scope>NUCLEOTIDE SEQUENCE</scope>
    <source>
        <strain evidence="14">KCTC 42187</strain>
    </source>
</reference>
<dbReference type="AlphaFoldDB" id="A0A923PL69"/>
<sequence length="804" mass="89221">MVLRILVTGLLLGWAGRVGAQTIHITDELTSLPLEGVLLVSQNPPATTITDAKGEAGLQDFTMAEAISIRSFGYATVTTSYQQLLAAEFRLALVPTALHIDQIVVSATRWQRPASRTPATVLSISPETVALQQAQTAADLLGLSGKVFIQKSQQGGGSPMIRGFSANRLLYAVDGVRMNTAIFRGGNLQNVINLDPFAIENTEVLFGPGSVGYGSDAIGGVMSFQTLTPQLATTPGLHLTGKATLRHATANRERTGHLDLNLGWEKWAFVTSFSSWDFDHLRQGANGPTDYLKTVFVQRQAGTDRVIEQDDPLLQIPSAYGQRNFMQKVRFVPRKDWTLDYAYHHSTTTPYGRYDRHNRFRNGQPRYAEWDYGPQQWSMHHLSASHRRQSALYDAATVRLARQDFAESRIDRNLNQSIRNTQSEAVVAYSFNLDFNKAFGPQHELAYGAEYVHNDVRSTGLLTDIVTTAEQPGAARYPAATWQSLAAFATHTYRPSGPWTLQAALRYNVFRLAADFNNNSDFFPLPFRTSQQQDGALTGSFGAVFRPAEKWILRANLGSAFRAPNVDDTGKVFDSEPGAVTVPNPNLAAEYAWNLDFGVAKLFGESVKVELLAYHTRLQNALVRRNFQLNGRDSILYQGELSQVQAIQNAALARVWGLQLGFEVQLPAGFRFLTDLNYQEGEEELDDGTTSASRHAAPAFGITRLRYTSKRTTLEINASYQAERSFARLAQEERAKDEIYAKDAAGNNYAPAWYTLNFKAQYRFSKAFHLSVGLENLTDQRYRPYSSGISGAGRNGLLALSLYF</sequence>
<evidence type="ECO:0000256" key="2">
    <source>
        <dbReference type="ARBA" id="ARBA00022448"/>
    </source>
</evidence>
<keyword evidence="3 10" id="KW-1134">Transmembrane beta strand</keyword>
<evidence type="ECO:0000259" key="13">
    <source>
        <dbReference type="Pfam" id="PF07715"/>
    </source>
</evidence>
<accession>A0A923PL69</accession>
<dbReference type="GO" id="GO:0009279">
    <property type="term" value="C:cell outer membrane"/>
    <property type="evidence" value="ECO:0007669"/>
    <property type="project" value="UniProtKB-SubCell"/>
</dbReference>